<name>A0A814MX19_9BILA</name>
<dbReference type="EMBL" id="CAJNOC010006757">
    <property type="protein sequence ID" value="CAF1085279.1"/>
    <property type="molecule type" value="Genomic_DNA"/>
</dbReference>
<organism evidence="1 2">
    <name type="scientific">Brachionus calyciflorus</name>
    <dbReference type="NCBI Taxonomy" id="104777"/>
    <lineage>
        <taxon>Eukaryota</taxon>
        <taxon>Metazoa</taxon>
        <taxon>Spiralia</taxon>
        <taxon>Gnathifera</taxon>
        <taxon>Rotifera</taxon>
        <taxon>Eurotatoria</taxon>
        <taxon>Monogononta</taxon>
        <taxon>Pseudotrocha</taxon>
        <taxon>Ploima</taxon>
        <taxon>Brachionidae</taxon>
        <taxon>Brachionus</taxon>
    </lineage>
</organism>
<evidence type="ECO:0000313" key="2">
    <source>
        <dbReference type="Proteomes" id="UP000663879"/>
    </source>
</evidence>
<comment type="caution">
    <text evidence="1">The sequence shown here is derived from an EMBL/GenBank/DDBJ whole genome shotgun (WGS) entry which is preliminary data.</text>
</comment>
<proteinExistence type="predicted"/>
<dbReference type="Proteomes" id="UP000663879">
    <property type="component" value="Unassembled WGS sequence"/>
</dbReference>
<protein>
    <submittedName>
        <fullName evidence="1">Uncharacterized protein</fullName>
    </submittedName>
</protein>
<gene>
    <name evidence="1" type="ORF">OXX778_LOCUS20395</name>
</gene>
<sequence>MMEKMLNDLSLSQDSFDLTLKRDNNLIKLAAKLTSDDFIFTSRTTANRIVNGEIKYSHFVALAKIMNRDFDEVDREFFQVKKRGRPAKSNTGALNRK</sequence>
<accession>A0A814MX19</accession>
<reference evidence="1" key="1">
    <citation type="submission" date="2021-02" db="EMBL/GenBank/DDBJ databases">
        <authorList>
            <person name="Nowell W R."/>
        </authorList>
    </citation>
    <scope>NUCLEOTIDE SEQUENCE</scope>
    <source>
        <strain evidence="1">Ploen Becks lab</strain>
    </source>
</reference>
<keyword evidence="2" id="KW-1185">Reference proteome</keyword>
<dbReference type="AlphaFoldDB" id="A0A814MX19"/>
<evidence type="ECO:0000313" key="1">
    <source>
        <dbReference type="EMBL" id="CAF1085279.1"/>
    </source>
</evidence>